<gene>
    <name evidence="10" type="ORF">Fcan01_17963</name>
</gene>
<keyword evidence="11" id="KW-1185">Reference proteome</keyword>
<feature type="transmembrane region" description="Helical" evidence="9">
    <location>
        <begin position="652"/>
        <end position="672"/>
    </location>
</feature>
<keyword evidence="4 9" id="KW-1133">Transmembrane helix</keyword>
<name>A0A226DSP4_FOLCA</name>
<evidence type="ECO:0000256" key="7">
    <source>
        <dbReference type="ARBA" id="ARBA00023180"/>
    </source>
</evidence>
<dbReference type="AlphaFoldDB" id="A0A226DSP4"/>
<reference evidence="10 11" key="1">
    <citation type="submission" date="2015-12" db="EMBL/GenBank/DDBJ databases">
        <title>The genome of Folsomia candida.</title>
        <authorList>
            <person name="Faddeeva A."/>
            <person name="Derks M.F."/>
            <person name="Anvar Y."/>
            <person name="Smit S."/>
            <person name="Van Straalen N."/>
            <person name="Roelofs D."/>
        </authorList>
    </citation>
    <scope>NUCLEOTIDE SEQUENCE [LARGE SCALE GENOMIC DNA]</scope>
    <source>
        <strain evidence="10 11">VU population</strain>
        <tissue evidence="10">Whole body</tissue>
    </source>
</reference>
<protein>
    <recommendedName>
        <fullName evidence="12">Ionotropic glutamate receptor C-terminal domain-containing protein</fullName>
    </recommendedName>
</protein>
<accession>A0A226DSP4</accession>
<evidence type="ECO:0000256" key="1">
    <source>
        <dbReference type="ARBA" id="ARBA00004651"/>
    </source>
</evidence>
<sequence>MPATISPNLRSTLLFFIILSFWPFIHFKLYVLGTKSSSSLQNLYHISKQFAPSQSIIPLNWNIYVQLNSNTDSDFTSTPQTIHHFLRFYNPQIFVISLRSSKNFSLLEQNDDMEKPLISTVPRFSSCHTYNLYVFTSSPVIIPTNGTNIFEQVLSYPVICPAYNNWHIFIILTNTTRQTGSLSSIWEIPLELHIVYRHAFLLFTNIEYLPYPRDKFQFLRHQWVRIPAKINPSQIIQKYLSAQRNYGRALVPILTAYPSVYRYTWEHRESLVRRSKTQDPRMRICLTVLDYVNATTSRRSKPMSTGNRRDRGNRPKRNRTRRNRPRRNRTVTSGVDNLAAELQKYPEAIGDPFRVDLQRVKLVAFSTLYMTSYLAFVTPLPQLGKRVRNFHFLLKPIPPVSHLPQIVPKFGVSLFGHLLEQPTSLQAVPKFRIVLTTWFFTCIVIGTGYKSNIVSYLVQPKYVQPPSTFKQLFASKFNISRTHGFAKSGEEDFLKKLELLGVGRRNDTLQRITAFRKGFSPTGCFETVLKRDHACISYERRIEYSAKSVLTDQNGHVLYKLSQERILHTPKGIPMSPYSGLKPFADVVISRLMGAGLIDKWNEIFESLASLAGRREAKKRNLNKPGNRSFTISPRKKTRFNTVRFSAILNTVYILVGGISIAGLVFLSEYIIHSVQGKISRRCSSSAVCIYVNEDE</sequence>
<feature type="compositionally biased region" description="Basic residues" evidence="8">
    <location>
        <begin position="314"/>
        <end position="329"/>
    </location>
</feature>
<keyword evidence="3 9" id="KW-0812">Transmembrane</keyword>
<keyword evidence="6" id="KW-0675">Receptor</keyword>
<evidence type="ECO:0000256" key="4">
    <source>
        <dbReference type="ARBA" id="ARBA00022989"/>
    </source>
</evidence>
<proteinExistence type="predicted"/>
<dbReference type="GO" id="GO:0005886">
    <property type="term" value="C:plasma membrane"/>
    <property type="evidence" value="ECO:0007669"/>
    <property type="project" value="UniProtKB-SubCell"/>
</dbReference>
<evidence type="ECO:0000256" key="9">
    <source>
        <dbReference type="SAM" id="Phobius"/>
    </source>
</evidence>
<evidence type="ECO:0000313" key="11">
    <source>
        <dbReference type="Proteomes" id="UP000198287"/>
    </source>
</evidence>
<evidence type="ECO:0000313" key="10">
    <source>
        <dbReference type="EMBL" id="OXA47707.1"/>
    </source>
</evidence>
<evidence type="ECO:0000256" key="8">
    <source>
        <dbReference type="SAM" id="MobiDB-lite"/>
    </source>
</evidence>
<comment type="caution">
    <text evidence="10">The sequence shown here is derived from an EMBL/GenBank/DDBJ whole genome shotgun (WGS) entry which is preliminary data.</text>
</comment>
<evidence type="ECO:0000256" key="2">
    <source>
        <dbReference type="ARBA" id="ARBA00022475"/>
    </source>
</evidence>
<dbReference type="Gene3D" id="1.10.287.70">
    <property type="match status" value="1"/>
</dbReference>
<dbReference type="PANTHER" id="PTHR42643">
    <property type="entry name" value="IONOTROPIC RECEPTOR 20A-RELATED"/>
    <property type="match status" value="1"/>
</dbReference>
<dbReference type="InterPro" id="IPR052192">
    <property type="entry name" value="Insect_Ionotropic_Sensory_Rcpt"/>
</dbReference>
<keyword evidence="5 9" id="KW-0472">Membrane</keyword>
<organism evidence="10 11">
    <name type="scientific">Folsomia candida</name>
    <name type="common">Springtail</name>
    <dbReference type="NCBI Taxonomy" id="158441"/>
    <lineage>
        <taxon>Eukaryota</taxon>
        <taxon>Metazoa</taxon>
        <taxon>Ecdysozoa</taxon>
        <taxon>Arthropoda</taxon>
        <taxon>Hexapoda</taxon>
        <taxon>Collembola</taxon>
        <taxon>Entomobryomorpha</taxon>
        <taxon>Isotomoidea</taxon>
        <taxon>Isotomidae</taxon>
        <taxon>Proisotominae</taxon>
        <taxon>Folsomia</taxon>
    </lineage>
</organism>
<comment type="subcellular location">
    <subcellularLocation>
        <location evidence="1">Cell membrane</location>
        <topology evidence="1">Multi-pass membrane protein</topology>
    </subcellularLocation>
</comment>
<evidence type="ECO:0008006" key="12">
    <source>
        <dbReference type="Google" id="ProtNLM"/>
    </source>
</evidence>
<dbReference type="EMBL" id="LNIX01000013">
    <property type="protein sequence ID" value="OXA47707.1"/>
    <property type="molecule type" value="Genomic_DNA"/>
</dbReference>
<dbReference type="PANTHER" id="PTHR42643:SF24">
    <property type="entry name" value="IONOTROPIC RECEPTOR 60A"/>
    <property type="match status" value="1"/>
</dbReference>
<evidence type="ECO:0000256" key="5">
    <source>
        <dbReference type="ARBA" id="ARBA00023136"/>
    </source>
</evidence>
<evidence type="ECO:0000256" key="3">
    <source>
        <dbReference type="ARBA" id="ARBA00022692"/>
    </source>
</evidence>
<feature type="region of interest" description="Disordered" evidence="8">
    <location>
        <begin position="297"/>
        <end position="331"/>
    </location>
</feature>
<keyword evidence="7" id="KW-0325">Glycoprotein</keyword>
<keyword evidence="2" id="KW-1003">Cell membrane</keyword>
<dbReference type="Proteomes" id="UP000198287">
    <property type="component" value="Unassembled WGS sequence"/>
</dbReference>
<feature type="transmembrane region" description="Helical" evidence="9">
    <location>
        <begin position="12"/>
        <end position="32"/>
    </location>
</feature>
<evidence type="ECO:0000256" key="6">
    <source>
        <dbReference type="ARBA" id="ARBA00023170"/>
    </source>
</evidence>